<dbReference type="Proteomes" id="UP000053257">
    <property type="component" value="Unassembled WGS sequence"/>
</dbReference>
<dbReference type="PANTHER" id="PTHR43785:SF2">
    <property type="entry name" value="TYPE-1 GLUTAMINE SYNTHETASE 1"/>
    <property type="match status" value="1"/>
</dbReference>
<dbReference type="GO" id="GO:0004356">
    <property type="term" value="F:glutamine synthetase activity"/>
    <property type="evidence" value="ECO:0007669"/>
    <property type="project" value="InterPro"/>
</dbReference>
<dbReference type="OrthoDB" id="3364440at2759"/>
<name>A0A0C3PW64_PHLG1</name>
<dbReference type="Pfam" id="PF00120">
    <property type="entry name" value="Gln-synt_C"/>
    <property type="match status" value="1"/>
</dbReference>
<evidence type="ECO:0000256" key="2">
    <source>
        <dbReference type="PROSITE-ProRule" id="PRU01331"/>
    </source>
</evidence>
<proteinExistence type="inferred from homology"/>
<dbReference type="Gene3D" id="3.30.590.10">
    <property type="entry name" value="Glutamine synthetase/guanido kinase, catalytic domain"/>
    <property type="match status" value="1"/>
</dbReference>
<dbReference type="HOGENOM" id="CLU_017290_6_1_1"/>
<evidence type="ECO:0000259" key="4">
    <source>
        <dbReference type="PROSITE" id="PS51987"/>
    </source>
</evidence>
<keyword evidence="6" id="KW-1185">Reference proteome</keyword>
<comment type="similarity">
    <text evidence="2 3">Belongs to the glutamine synthetase family.</text>
</comment>
<dbReference type="SMART" id="SM01230">
    <property type="entry name" value="Gln-synt_C"/>
    <property type="match status" value="1"/>
</dbReference>
<dbReference type="SUPFAM" id="SSF55931">
    <property type="entry name" value="Glutamine synthetase/guanido kinase"/>
    <property type="match status" value="1"/>
</dbReference>
<sequence length="477" mass="51012">MSDHAYGVVYSPSSFGGHGPTALTDEYLDGLGVKYIRITWVDWINNVRYRVVPRAYFRKLLDSARPGVSLTKATLGLVFLAVAPGFSGSGEDHYVIDASSFRLAPYEPGHATVFGFFQNKVPTPEHGLVLPYCPRTLLSNIVQRAKDAAGVSYLVGLESEFILLSATTPKIVPVNNADWSASSKLPSGSVETIVLEEIAEKLIAAGIELQMYHAEAAPGQYEVVTGPLPPLEAADALVCTRETIYNVANKHGLRATFAPKLYSNSAGSAAHAHVSVHHTSAPAQTTRNDEHLAPTLTSAERSFLQGILAHAPAVCALTLPTTFSYARVADGIWSGGTYASWGTDQREAPVRLCGPAGQHHFEVRFVDGTASPHLVLAGILGAGTEAIAVGALLETGDCAKPVALMSPEERRAAGVENVGRLPTTLDQARKNLAADASLRTVLGDEFVEKYISVNSTLEKMLVGEDEESTIVKLVNYY</sequence>
<feature type="domain" description="GS catalytic" evidence="4">
    <location>
        <begin position="134"/>
        <end position="477"/>
    </location>
</feature>
<evidence type="ECO:0000256" key="1">
    <source>
        <dbReference type="ARBA" id="ARBA00022598"/>
    </source>
</evidence>
<keyword evidence="1" id="KW-0436">Ligase</keyword>
<dbReference type="InterPro" id="IPR008146">
    <property type="entry name" value="Gln_synth_cat_dom"/>
</dbReference>
<dbReference type="PROSITE" id="PS51987">
    <property type="entry name" value="GS_CATALYTIC"/>
    <property type="match status" value="1"/>
</dbReference>
<dbReference type="InterPro" id="IPR014746">
    <property type="entry name" value="Gln_synth/guanido_kin_cat_dom"/>
</dbReference>
<dbReference type="AlphaFoldDB" id="A0A0C3PW64"/>
<accession>A0A0C3PW64</accession>
<protein>
    <recommendedName>
        <fullName evidence="4">GS catalytic domain-containing protein</fullName>
    </recommendedName>
</protein>
<dbReference type="PANTHER" id="PTHR43785">
    <property type="entry name" value="GAMMA-GLUTAMYLPUTRESCINE SYNTHETASE"/>
    <property type="match status" value="1"/>
</dbReference>
<organism evidence="5 6">
    <name type="scientific">Phlebiopsis gigantea (strain 11061_1 CR5-6)</name>
    <name type="common">White-rot fungus</name>
    <name type="synonym">Peniophora gigantea</name>
    <dbReference type="NCBI Taxonomy" id="745531"/>
    <lineage>
        <taxon>Eukaryota</taxon>
        <taxon>Fungi</taxon>
        <taxon>Dikarya</taxon>
        <taxon>Basidiomycota</taxon>
        <taxon>Agaricomycotina</taxon>
        <taxon>Agaricomycetes</taxon>
        <taxon>Polyporales</taxon>
        <taxon>Phanerochaetaceae</taxon>
        <taxon>Phlebiopsis</taxon>
    </lineage>
</organism>
<gene>
    <name evidence="5" type="ORF">PHLGIDRAFT_10260</name>
</gene>
<dbReference type="STRING" id="745531.A0A0C3PW64"/>
<evidence type="ECO:0000313" key="5">
    <source>
        <dbReference type="EMBL" id="KIP12203.1"/>
    </source>
</evidence>
<dbReference type="EMBL" id="KN840441">
    <property type="protein sequence ID" value="KIP12203.1"/>
    <property type="molecule type" value="Genomic_DNA"/>
</dbReference>
<evidence type="ECO:0000313" key="6">
    <source>
        <dbReference type="Proteomes" id="UP000053257"/>
    </source>
</evidence>
<reference evidence="5 6" key="1">
    <citation type="journal article" date="2014" name="PLoS Genet.">
        <title>Analysis of the Phlebiopsis gigantea genome, transcriptome and secretome provides insight into its pioneer colonization strategies of wood.</title>
        <authorList>
            <person name="Hori C."/>
            <person name="Ishida T."/>
            <person name="Igarashi K."/>
            <person name="Samejima M."/>
            <person name="Suzuki H."/>
            <person name="Master E."/>
            <person name="Ferreira P."/>
            <person name="Ruiz-Duenas F.J."/>
            <person name="Held B."/>
            <person name="Canessa P."/>
            <person name="Larrondo L.F."/>
            <person name="Schmoll M."/>
            <person name="Druzhinina I.S."/>
            <person name="Kubicek C.P."/>
            <person name="Gaskell J.A."/>
            <person name="Kersten P."/>
            <person name="St John F."/>
            <person name="Glasner J."/>
            <person name="Sabat G."/>
            <person name="Splinter BonDurant S."/>
            <person name="Syed K."/>
            <person name="Yadav J."/>
            <person name="Mgbeahuruike A.C."/>
            <person name="Kovalchuk A."/>
            <person name="Asiegbu F.O."/>
            <person name="Lackner G."/>
            <person name="Hoffmeister D."/>
            <person name="Rencoret J."/>
            <person name="Gutierrez A."/>
            <person name="Sun H."/>
            <person name="Lindquist E."/>
            <person name="Barry K."/>
            <person name="Riley R."/>
            <person name="Grigoriev I.V."/>
            <person name="Henrissat B."/>
            <person name="Kues U."/>
            <person name="Berka R.M."/>
            <person name="Martinez A.T."/>
            <person name="Covert S.F."/>
            <person name="Blanchette R.A."/>
            <person name="Cullen D."/>
        </authorList>
    </citation>
    <scope>NUCLEOTIDE SEQUENCE [LARGE SCALE GENOMIC DNA]</scope>
    <source>
        <strain evidence="5 6">11061_1 CR5-6</strain>
    </source>
</reference>
<evidence type="ECO:0000256" key="3">
    <source>
        <dbReference type="RuleBase" id="RU000384"/>
    </source>
</evidence>